<organism evidence="3 4">
    <name type="scientific">Hesseltinella vesiculosa</name>
    <dbReference type="NCBI Taxonomy" id="101127"/>
    <lineage>
        <taxon>Eukaryota</taxon>
        <taxon>Fungi</taxon>
        <taxon>Fungi incertae sedis</taxon>
        <taxon>Mucoromycota</taxon>
        <taxon>Mucoromycotina</taxon>
        <taxon>Mucoromycetes</taxon>
        <taxon>Mucorales</taxon>
        <taxon>Cunninghamellaceae</taxon>
        <taxon>Hesseltinella</taxon>
    </lineage>
</organism>
<protein>
    <recommendedName>
        <fullName evidence="2">Serine hydrolase domain-containing protein</fullName>
    </recommendedName>
</protein>
<dbReference type="Gene3D" id="3.40.50.1820">
    <property type="entry name" value="alpha/beta hydrolase"/>
    <property type="match status" value="1"/>
</dbReference>
<dbReference type="PANTHER" id="PTHR48070">
    <property type="entry name" value="ESTERASE OVCA2"/>
    <property type="match status" value="1"/>
</dbReference>
<evidence type="ECO:0000259" key="2">
    <source>
        <dbReference type="Pfam" id="PF03959"/>
    </source>
</evidence>
<accession>A0A1X2GCR7</accession>
<sequence>MTKLRILCLHGLFQNEIVFKRSTIALQQSVENVADLVHITAPHPIQPKSFSTVQERTREEETKLTKEKQLFGWWYPQRYKPLLDNGTCVGTRETLDYLKRVMAEKGPFDGVLGFSQGACLAACLAGLLETKATIPGVLDTPIAHPPLKMAIIVAGFFPKQQEAFKDLFEQLPHKLKTPSLHIIGTVDHIVLPEDMEKLASSFDSPAFFRHDGTHFVPTSTVAKRAFAKFVGPFSNASVEDNVQ</sequence>
<gene>
    <name evidence="3" type="ORF">DM01DRAFT_1408863</name>
</gene>
<evidence type="ECO:0000313" key="3">
    <source>
        <dbReference type="EMBL" id="ORX50868.1"/>
    </source>
</evidence>
<dbReference type="SUPFAM" id="SSF53474">
    <property type="entry name" value="alpha/beta-Hydrolases"/>
    <property type="match status" value="1"/>
</dbReference>
<dbReference type="PANTHER" id="PTHR48070:SF6">
    <property type="entry name" value="ESTERASE OVCA2"/>
    <property type="match status" value="1"/>
</dbReference>
<dbReference type="GO" id="GO:0016787">
    <property type="term" value="F:hydrolase activity"/>
    <property type="evidence" value="ECO:0007669"/>
    <property type="project" value="UniProtKB-KW"/>
</dbReference>
<reference evidence="3 4" key="1">
    <citation type="submission" date="2016-07" db="EMBL/GenBank/DDBJ databases">
        <title>Pervasive Adenine N6-methylation of Active Genes in Fungi.</title>
        <authorList>
            <consortium name="DOE Joint Genome Institute"/>
            <person name="Mondo S.J."/>
            <person name="Dannebaum R.O."/>
            <person name="Kuo R.C."/>
            <person name="Labutti K."/>
            <person name="Haridas S."/>
            <person name="Kuo A."/>
            <person name="Salamov A."/>
            <person name="Ahrendt S.R."/>
            <person name="Lipzen A."/>
            <person name="Sullivan W."/>
            <person name="Andreopoulos W.B."/>
            <person name="Clum A."/>
            <person name="Lindquist E."/>
            <person name="Daum C."/>
            <person name="Ramamoorthy G.K."/>
            <person name="Gryganskyi A."/>
            <person name="Culley D."/>
            <person name="Magnuson J.K."/>
            <person name="James T.Y."/>
            <person name="O'Malley M.A."/>
            <person name="Stajich J.E."/>
            <person name="Spatafora J.W."/>
            <person name="Visel A."/>
            <person name="Grigoriev I.V."/>
        </authorList>
    </citation>
    <scope>NUCLEOTIDE SEQUENCE [LARGE SCALE GENOMIC DNA]</scope>
    <source>
        <strain evidence="3 4">NRRL 3301</strain>
    </source>
</reference>
<dbReference type="InterPro" id="IPR050593">
    <property type="entry name" value="LovG"/>
</dbReference>
<dbReference type="InterPro" id="IPR005645">
    <property type="entry name" value="FSH-like_dom"/>
</dbReference>
<evidence type="ECO:0000256" key="1">
    <source>
        <dbReference type="ARBA" id="ARBA00022801"/>
    </source>
</evidence>
<proteinExistence type="predicted"/>
<dbReference type="Proteomes" id="UP000242146">
    <property type="component" value="Unassembled WGS sequence"/>
</dbReference>
<dbReference type="InterPro" id="IPR029058">
    <property type="entry name" value="AB_hydrolase_fold"/>
</dbReference>
<evidence type="ECO:0000313" key="4">
    <source>
        <dbReference type="Proteomes" id="UP000242146"/>
    </source>
</evidence>
<keyword evidence="4" id="KW-1185">Reference proteome</keyword>
<dbReference type="GO" id="GO:0005634">
    <property type="term" value="C:nucleus"/>
    <property type="evidence" value="ECO:0007669"/>
    <property type="project" value="TreeGrafter"/>
</dbReference>
<dbReference type="GO" id="GO:0005737">
    <property type="term" value="C:cytoplasm"/>
    <property type="evidence" value="ECO:0007669"/>
    <property type="project" value="TreeGrafter"/>
</dbReference>
<dbReference type="Pfam" id="PF03959">
    <property type="entry name" value="FSH1"/>
    <property type="match status" value="1"/>
</dbReference>
<dbReference type="OrthoDB" id="414698at2759"/>
<comment type="caution">
    <text evidence="3">The sequence shown here is derived from an EMBL/GenBank/DDBJ whole genome shotgun (WGS) entry which is preliminary data.</text>
</comment>
<dbReference type="AlphaFoldDB" id="A0A1X2GCR7"/>
<dbReference type="EMBL" id="MCGT01000022">
    <property type="protein sequence ID" value="ORX50868.1"/>
    <property type="molecule type" value="Genomic_DNA"/>
</dbReference>
<name>A0A1X2GCR7_9FUNG</name>
<feature type="domain" description="Serine hydrolase" evidence="2">
    <location>
        <begin position="2"/>
        <end position="223"/>
    </location>
</feature>
<dbReference type="STRING" id="101127.A0A1X2GCR7"/>
<keyword evidence="1" id="KW-0378">Hydrolase</keyword>